<name>A0A8S5PPD4_9CAUD</name>
<sequence length="29" mass="3476">MCSLISFDYPLVKFQKLFIRIIQPFDLSL</sequence>
<reference evidence="1" key="1">
    <citation type="journal article" date="2021" name="Proc. Natl. Acad. Sci. U.S.A.">
        <title>A Catalog of Tens of Thousands of Viruses from Human Metagenomes Reveals Hidden Associations with Chronic Diseases.</title>
        <authorList>
            <person name="Tisza M.J."/>
            <person name="Buck C.B."/>
        </authorList>
    </citation>
    <scope>NUCLEOTIDE SEQUENCE</scope>
    <source>
        <strain evidence="1">CtwwN25</strain>
    </source>
</reference>
<proteinExistence type="predicted"/>
<dbReference type="EMBL" id="BK015472">
    <property type="protein sequence ID" value="DAE08632.1"/>
    <property type="molecule type" value="Genomic_DNA"/>
</dbReference>
<organism evidence="1">
    <name type="scientific">Myoviridae sp. ctwwN25</name>
    <dbReference type="NCBI Taxonomy" id="2825209"/>
    <lineage>
        <taxon>Viruses</taxon>
        <taxon>Duplodnaviria</taxon>
        <taxon>Heunggongvirae</taxon>
        <taxon>Uroviricota</taxon>
        <taxon>Caudoviricetes</taxon>
    </lineage>
</organism>
<protein>
    <submittedName>
        <fullName evidence="1">Uncharacterized protein</fullName>
    </submittedName>
</protein>
<evidence type="ECO:0000313" key="1">
    <source>
        <dbReference type="EMBL" id="DAE08632.1"/>
    </source>
</evidence>
<accession>A0A8S5PPD4</accession>